<dbReference type="SMART" id="SM00857">
    <property type="entry name" value="Resolvase"/>
    <property type="match status" value="1"/>
</dbReference>
<dbReference type="PANTHER" id="PTHR30461">
    <property type="entry name" value="DNA-INVERTASE FROM LAMBDOID PROPHAGE"/>
    <property type="match status" value="1"/>
</dbReference>
<sequence>MFGNETPKAYRAGIYLRLSKEDGDKIESNSVQTQRALIHSYIKKQNDIQLVSEKIDDGFSGVTFDRPAFQELLEEIKHGVVNCVIVKDLSRFGRNYIEAGKYIEQIFPFLGVRFISINDNIDTAKENGYTNSMIVPFKNLLNDAYSRDISIKVRSQLEMRQKRGDFVGAFPVYGYIRDEENKHKLKIDETAAEIVRNIFAMRMDGYNNLYIADYLNRLGVPSPMEYKTLKEEGFFTSFKLNPKAKWSPMAVDRILKNELYTGNMIQGKETTLNYKTKKRMGKSKKDWIRVENTHDAIIPKEDFAIAQQMMLNDTRTSPQRDSLYLLSGMLRCGGCGSGMVRKIVKARGTTYTYYICAKNKEDKKECSSHRIREDAVLEAVSVLLQKHKAIFNQLNGESIAWKYASNELEIQKISEQISCKKEELQKYQALKNYIYEDYKDGTLTKTEYQNMKAYYEKICTETEQCMHCLKLEKENLENENFKKKSYRIEAQARDFSVELRRSALVLMIEKIIVLDGKKIKMVLRYQDEFFINSEG</sequence>
<evidence type="ECO:0000259" key="2">
    <source>
        <dbReference type="PROSITE" id="PS51737"/>
    </source>
</evidence>
<dbReference type="Pfam" id="PF13408">
    <property type="entry name" value="Zn_ribbon_recom"/>
    <property type="match status" value="1"/>
</dbReference>
<dbReference type="PROSITE" id="PS51737">
    <property type="entry name" value="RECOMBINASE_DNA_BIND"/>
    <property type="match status" value="1"/>
</dbReference>
<name>A0AA94HZC8_ANAPI</name>
<organism evidence="3 4">
    <name type="scientific">Anaerotignum propionicum DSM 1682</name>
    <dbReference type="NCBI Taxonomy" id="991789"/>
    <lineage>
        <taxon>Bacteria</taxon>
        <taxon>Bacillati</taxon>
        <taxon>Bacillota</taxon>
        <taxon>Clostridia</taxon>
        <taxon>Lachnospirales</taxon>
        <taxon>Anaerotignaceae</taxon>
        <taxon>Anaerotignum</taxon>
    </lineage>
</organism>
<dbReference type="Proteomes" id="UP000184204">
    <property type="component" value="Unassembled WGS sequence"/>
</dbReference>
<dbReference type="Pfam" id="PF07508">
    <property type="entry name" value="Recombinase"/>
    <property type="match status" value="1"/>
</dbReference>
<feature type="domain" description="Resolvase/invertase-type recombinase catalytic" evidence="1">
    <location>
        <begin position="11"/>
        <end position="164"/>
    </location>
</feature>
<dbReference type="PROSITE" id="PS51736">
    <property type="entry name" value="RECOMBINASES_3"/>
    <property type="match status" value="1"/>
</dbReference>
<evidence type="ECO:0000313" key="3">
    <source>
        <dbReference type="EMBL" id="SHE83328.1"/>
    </source>
</evidence>
<gene>
    <name evidence="3" type="ORF">SAMN02745151_01925</name>
</gene>
<evidence type="ECO:0000259" key="1">
    <source>
        <dbReference type="PROSITE" id="PS51736"/>
    </source>
</evidence>
<dbReference type="GO" id="GO:0003677">
    <property type="term" value="F:DNA binding"/>
    <property type="evidence" value="ECO:0007669"/>
    <property type="project" value="InterPro"/>
</dbReference>
<comment type="caution">
    <text evidence="3">The sequence shown here is derived from an EMBL/GenBank/DDBJ whole genome shotgun (WGS) entry which is preliminary data.</text>
</comment>
<dbReference type="InterPro" id="IPR011109">
    <property type="entry name" value="DNA_bind_recombinase_dom"/>
</dbReference>
<dbReference type="InterPro" id="IPR038109">
    <property type="entry name" value="DNA_bind_recomb_sf"/>
</dbReference>
<dbReference type="InterPro" id="IPR050639">
    <property type="entry name" value="SSR_resolvase"/>
</dbReference>
<dbReference type="InterPro" id="IPR025827">
    <property type="entry name" value="Zn_ribbon_recom_dom"/>
</dbReference>
<dbReference type="SUPFAM" id="SSF53041">
    <property type="entry name" value="Resolvase-like"/>
    <property type="match status" value="1"/>
</dbReference>
<dbReference type="Gene3D" id="3.40.50.1390">
    <property type="entry name" value="Resolvase, N-terminal catalytic domain"/>
    <property type="match status" value="1"/>
</dbReference>
<dbReference type="AlphaFoldDB" id="A0AA94HZC8"/>
<reference evidence="4" key="1">
    <citation type="submission" date="2016-11" db="EMBL/GenBank/DDBJ databases">
        <authorList>
            <person name="Jaros S."/>
            <person name="Januszkiewicz K."/>
            <person name="Wedrychowicz H."/>
        </authorList>
    </citation>
    <scope>NUCLEOTIDE SEQUENCE [LARGE SCALE GENOMIC DNA]</scope>
    <source>
        <strain evidence="4">DSM 1682</strain>
    </source>
</reference>
<proteinExistence type="predicted"/>
<dbReference type="InterPro" id="IPR036162">
    <property type="entry name" value="Resolvase-like_N_sf"/>
</dbReference>
<dbReference type="Gene3D" id="3.90.1750.20">
    <property type="entry name" value="Putative Large Serine Recombinase, Chain B, Domain 2"/>
    <property type="match status" value="1"/>
</dbReference>
<dbReference type="EMBL" id="FQUA01000008">
    <property type="protein sequence ID" value="SHE83328.1"/>
    <property type="molecule type" value="Genomic_DNA"/>
</dbReference>
<protein>
    <submittedName>
        <fullName evidence="3">Site-specific DNA recombinase</fullName>
    </submittedName>
</protein>
<dbReference type="Pfam" id="PF00239">
    <property type="entry name" value="Resolvase"/>
    <property type="match status" value="1"/>
</dbReference>
<evidence type="ECO:0000313" key="4">
    <source>
        <dbReference type="Proteomes" id="UP000184204"/>
    </source>
</evidence>
<feature type="domain" description="Recombinase" evidence="2">
    <location>
        <begin position="172"/>
        <end position="316"/>
    </location>
</feature>
<dbReference type="InterPro" id="IPR006119">
    <property type="entry name" value="Resolv_N"/>
</dbReference>
<dbReference type="RefSeq" id="WP_072743641.1">
    <property type="nucleotide sequence ID" value="NZ_FQUA01000008.1"/>
</dbReference>
<accession>A0AA94HZC8</accession>
<dbReference type="GO" id="GO:0000150">
    <property type="term" value="F:DNA strand exchange activity"/>
    <property type="evidence" value="ECO:0007669"/>
    <property type="project" value="InterPro"/>
</dbReference>
<dbReference type="PANTHER" id="PTHR30461:SF23">
    <property type="entry name" value="DNA RECOMBINASE-RELATED"/>
    <property type="match status" value="1"/>
</dbReference>